<dbReference type="PROSITE" id="PS00678">
    <property type="entry name" value="WD_REPEATS_1"/>
    <property type="match status" value="2"/>
</dbReference>
<accession>A0A0D2MUH1</accession>
<feature type="repeat" description="WD" evidence="3">
    <location>
        <begin position="102"/>
        <end position="143"/>
    </location>
</feature>
<evidence type="ECO:0000256" key="1">
    <source>
        <dbReference type="ARBA" id="ARBA00022574"/>
    </source>
</evidence>
<dbReference type="PROSITE" id="PS50294">
    <property type="entry name" value="WD_REPEATS_REGION"/>
    <property type="match status" value="6"/>
</dbReference>
<dbReference type="PROSITE" id="PS50082">
    <property type="entry name" value="WD_REPEATS_2"/>
    <property type="match status" value="7"/>
</dbReference>
<gene>
    <name evidence="5" type="ORF">HYPSUDRAFT_197831</name>
</gene>
<dbReference type="Pfam" id="PF00400">
    <property type="entry name" value="WD40"/>
    <property type="match status" value="7"/>
</dbReference>
<dbReference type="PRINTS" id="PR00320">
    <property type="entry name" value="GPROTEINBRPT"/>
</dbReference>
<dbReference type="PANTHER" id="PTHR22847:SF637">
    <property type="entry name" value="WD REPEAT DOMAIN 5B"/>
    <property type="match status" value="1"/>
</dbReference>
<dbReference type="GO" id="GO:1990234">
    <property type="term" value="C:transferase complex"/>
    <property type="evidence" value="ECO:0007669"/>
    <property type="project" value="UniProtKB-ARBA"/>
</dbReference>
<reference evidence="6" key="1">
    <citation type="submission" date="2014-04" db="EMBL/GenBank/DDBJ databases">
        <title>Evolutionary Origins and Diversification of the Mycorrhizal Mutualists.</title>
        <authorList>
            <consortium name="DOE Joint Genome Institute"/>
            <consortium name="Mycorrhizal Genomics Consortium"/>
            <person name="Kohler A."/>
            <person name="Kuo A."/>
            <person name="Nagy L.G."/>
            <person name="Floudas D."/>
            <person name="Copeland A."/>
            <person name="Barry K.W."/>
            <person name="Cichocki N."/>
            <person name="Veneault-Fourrey C."/>
            <person name="LaButti K."/>
            <person name="Lindquist E.A."/>
            <person name="Lipzen A."/>
            <person name="Lundell T."/>
            <person name="Morin E."/>
            <person name="Murat C."/>
            <person name="Riley R."/>
            <person name="Ohm R."/>
            <person name="Sun H."/>
            <person name="Tunlid A."/>
            <person name="Henrissat B."/>
            <person name="Grigoriev I.V."/>
            <person name="Hibbett D.S."/>
            <person name="Martin F."/>
        </authorList>
    </citation>
    <scope>NUCLEOTIDE SEQUENCE [LARGE SCALE GENOMIC DNA]</scope>
    <source>
        <strain evidence="6">FD-334 SS-4</strain>
    </source>
</reference>
<feature type="repeat" description="WD" evidence="3">
    <location>
        <begin position="252"/>
        <end position="293"/>
    </location>
</feature>
<evidence type="ECO:0000256" key="3">
    <source>
        <dbReference type="PROSITE-ProRule" id="PRU00221"/>
    </source>
</evidence>
<proteinExistence type="predicted"/>
<feature type="repeat" description="WD" evidence="3">
    <location>
        <begin position="58"/>
        <end position="92"/>
    </location>
</feature>
<evidence type="ECO:0000256" key="4">
    <source>
        <dbReference type="SAM" id="MobiDB-lite"/>
    </source>
</evidence>
<dbReference type="Gene3D" id="2.130.10.10">
    <property type="entry name" value="YVTN repeat-like/Quinoprotein amine dehydrogenase"/>
    <property type="match status" value="3"/>
</dbReference>
<feature type="repeat" description="WD" evidence="3">
    <location>
        <begin position="184"/>
        <end position="225"/>
    </location>
</feature>
<keyword evidence="6" id="KW-1185">Reference proteome</keyword>
<feature type="region of interest" description="Disordered" evidence="4">
    <location>
        <begin position="485"/>
        <end position="512"/>
    </location>
</feature>
<name>A0A0D2MUH1_HYPSF</name>
<dbReference type="SMART" id="SM00320">
    <property type="entry name" value="WD40"/>
    <property type="match status" value="7"/>
</dbReference>
<dbReference type="InterPro" id="IPR020472">
    <property type="entry name" value="WD40_PAC1"/>
</dbReference>
<dbReference type="InterPro" id="IPR019775">
    <property type="entry name" value="WD40_repeat_CS"/>
</dbReference>
<dbReference type="InterPro" id="IPR001680">
    <property type="entry name" value="WD40_rpt"/>
</dbReference>
<dbReference type="InterPro" id="IPR015943">
    <property type="entry name" value="WD40/YVTN_repeat-like_dom_sf"/>
</dbReference>
<feature type="compositionally biased region" description="Polar residues" evidence="4">
    <location>
        <begin position="531"/>
        <end position="541"/>
    </location>
</feature>
<dbReference type="OrthoDB" id="538223at2759"/>
<dbReference type="CDD" id="cd00200">
    <property type="entry name" value="WD40"/>
    <property type="match status" value="1"/>
</dbReference>
<feature type="repeat" description="WD" evidence="3">
    <location>
        <begin position="15"/>
        <end position="56"/>
    </location>
</feature>
<feature type="region of interest" description="Disordered" evidence="4">
    <location>
        <begin position="531"/>
        <end position="558"/>
    </location>
</feature>
<dbReference type="Proteomes" id="UP000054270">
    <property type="component" value="Unassembled WGS sequence"/>
</dbReference>
<organism evidence="5 6">
    <name type="scientific">Hypholoma sublateritium (strain FD-334 SS-4)</name>
    <dbReference type="NCBI Taxonomy" id="945553"/>
    <lineage>
        <taxon>Eukaryota</taxon>
        <taxon>Fungi</taxon>
        <taxon>Dikarya</taxon>
        <taxon>Basidiomycota</taxon>
        <taxon>Agaricomycotina</taxon>
        <taxon>Agaricomycetes</taxon>
        <taxon>Agaricomycetidae</taxon>
        <taxon>Agaricales</taxon>
        <taxon>Agaricineae</taxon>
        <taxon>Strophariaceae</taxon>
        <taxon>Hypholoma</taxon>
    </lineage>
</organism>
<feature type="repeat" description="WD" evidence="3">
    <location>
        <begin position="141"/>
        <end position="182"/>
    </location>
</feature>
<feature type="repeat" description="WD" evidence="3">
    <location>
        <begin position="224"/>
        <end position="250"/>
    </location>
</feature>
<protein>
    <submittedName>
        <fullName evidence="5">Uncharacterized protein</fullName>
    </submittedName>
</protein>
<dbReference type="STRING" id="945553.A0A0D2MUH1"/>
<dbReference type="PANTHER" id="PTHR22847">
    <property type="entry name" value="WD40 REPEAT PROTEIN"/>
    <property type="match status" value="1"/>
</dbReference>
<evidence type="ECO:0000256" key="2">
    <source>
        <dbReference type="ARBA" id="ARBA00022737"/>
    </source>
</evidence>
<evidence type="ECO:0000313" key="5">
    <source>
        <dbReference type="EMBL" id="KJA27638.1"/>
    </source>
</evidence>
<dbReference type="EMBL" id="KN817523">
    <property type="protein sequence ID" value="KJA27638.1"/>
    <property type="molecule type" value="Genomic_DNA"/>
</dbReference>
<dbReference type="AlphaFoldDB" id="A0A0D2MUH1"/>
<keyword evidence="1 3" id="KW-0853">WD repeat</keyword>
<dbReference type="InterPro" id="IPR011047">
    <property type="entry name" value="Quinoprotein_ADH-like_sf"/>
</dbReference>
<feature type="compositionally biased region" description="Basic residues" evidence="4">
    <location>
        <begin position="423"/>
        <end position="435"/>
    </location>
</feature>
<evidence type="ECO:0000313" key="6">
    <source>
        <dbReference type="Proteomes" id="UP000054270"/>
    </source>
</evidence>
<keyword evidence="2" id="KW-0677">Repeat</keyword>
<feature type="region of interest" description="Disordered" evidence="4">
    <location>
        <begin position="401"/>
        <end position="456"/>
    </location>
</feature>
<sequence length="600" mass="64790">MEELILTHYPGCLYVLEGTNGVTFVALSPDGKHIAPGLSDKTVRIWDLETGKQVGEPFRGHTDRVNSVAFSPDGRRVVSGSGDETLRIWDLEPTGKQISEPWKGHTSLVMSVAFSPDGKCVVSGSRDNTVRIWNSEVGEPLQGHTSAVWSVAFSPDGKRIASGSLDATVRVWDSETGTQIGAPLQGHTGPVLSVAFSPDGKHIASGSGDDTVRIWDSETEKQVEGKYIVSGSDDKTVRIWDVETGKRVGELFRGHTDEVMSVAFSPDGKRVVSGSLDNTIRIWDAEMYQAANIIVLATSHGDATHISLPPSITQQTHRAASPVRAARVRSANVESSTLPSSSVYEETRQLIIVVDNLLHTTLRQTPHRYRVLVLRNAHRTIERSRELVCVHRTAVAPTYAGAAHRPSAVPNRSPGTQPAAHAHPLHARAAQHHARGSGAHPHSMKSGPDAGGWVDKAARAHPAGGVTSLSAPLGRRRAQLRRASMVKASGAAVQGVRTDDTRSRGGTTQGIGRVSRRRFPPLLDAFQRPSDISSASTTKTANDALWRPEAPSVPPRRRPSLCLLEAPATYRSAEFAYSVVQQRLRIDLTDAQPNAPGRLE</sequence>
<dbReference type="SUPFAM" id="SSF50998">
    <property type="entry name" value="Quinoprotein alcohol dehydrogenase-like"/>
    <property type="match status" value="1"/>
</dbReference>